<sequence>MDMGGPGCLTVSCEIGNAMKTFALAEYGTTINLMTYSFYQKLDLSKSKTTRMTILMARHSVTYHRGIVEEFLVKIGKFVFPIDFMVIDMKEDEDSKLSLRVGKEAITFRVDEKIKNSKAQDEVFLIDGVNEENEIEELEKLMTEEVQTREKTKPKEEVKLTKPRASTQMVFEVFAFTTPKAQVKEEHKNEELSPSDEEEDQDSKNTKLDKMEVDKKEPDEDKKKSTIAKKSQGVKKKHDTCDKPIKKENSKKAYKRRVAAYNRKNLEMKENIKILLLTGTT</sequence>
<reference evidence="2 3" key="1">
    <citation type="journal article" date="2017" name="Nat. Commun.">
        <title>Genome assembly with in vitro proximity ligation data and whole-genome triplication in lettuce.</title>
        <authorList>
            <person name="Reyes-Chin-Wo S."/>
            <person name="Wang Z."/>
            <person name="Yang X."/>
            <person name="Kozik A."/>
            <person name="Arikit S."/>
            <person name="Song C."/>
            <person name="Xia L."/>
            <person name="Froenicke L."/>
            <person name="Lavelle D.O."/>
            <person name="Truco M.J."/>
            <person name="Xia R."/>
            <person name="Zhu S."/>
            <person name="Xu C."/>
            <person name="Xu H."/>
            <person name="Xu X."/>
            <person name="Cox K."/>
            <person name="Korf I."/>
            <person name="Meyers B.C."/>
            <person name="Michelmore R.W."/>
        </authorList>
    </citation>
    <scope>NUCLEOTIDE SEQUENCE [LARGE SCALE GENOMIC DNA]</scope>
    <source>
        <strain evidence="3">cv. Salinas</strain>
        <tissue evidence="2">Seedlings</tissue>
    </source>
</reference>
<proteinExistence type="predicted"/>
<evidence type="ECO:0000256" key="1">
    <source>
        <dbReference type="SAM" id="MobiDB-lite"/>
    </source>
</evidence>
<feature type="region of interest" description="Disordered" evidence="1">
    <location>
        <begin position="182"/>
        <end position="253"/>
    </location>
</feature>
<dbReference type="PANTHER" id="PTHR33067">
    <property type="entry name" value="RNA-DIRECTED DNA POLYMERASE-RELATED"/>
    <property type="match status" value="1"/>
</dbReference>
<feature type="compositionally biased region" description="Basic and acidic residues" evidence="1">
    <location>
        <begin position="239"/>
        <end position="251"/>
    </location>
</feature>
<dbReference type="InterPro" id="IPR021109">
    <property type="entry name" value="Peptidase_aspartic_dom_sf"/>
</dbReference>
<dbReference type="EMBL" id="NBSK02000001">
    <property type="protein sequence ID" value="KAJ0224673.1"/>
    <property type="molecule type" value="Genomic_DNA"/>
</dbReference>
<evidence type="ECO:0000313" key="2">
    <source>
        <dbReference type="EMBL" id="KAJ0224673.1"/>
    </source>
</evidence>
<keyword evidence="3" id="KW-1185">Reference proteome</keyword>
<organism evidence="2 3">
    <name type="scientific">Lactuca sativa</name>
    <name type="common">Garden lettuce</name>
    <dbReference type="NCBI Taxonomy" id="4236"/>
    <lineage>
        <taxon>Eukaryota</taxon>
        <taxon>Viridiplantae</taxon>
        <taxon>Streptophyta</taxon>
        <taxon>Embryophyta</taxon>
        <taxon>Tracheophyta</taxon>
        <taxon>Spermatophyta</taxon>
        <taxon>Magnoliopsida</taxon>
        <taxon>eudicotyledons</taxon>
        <taxon>Gunneridae</taxon>
        <taxon>Pentapetalae</taxon>
        <taxon>asterids</taxon>
        <taxon>campanulids</taxon>
        <taxon>Asterales</taxon>
        <taxon>Asteraceae</taxon>
        <taxon>Cichorioideae</taxon>
        <taxon>Cichorieae</taxon>
        <taxon>Lactucinae</taxon>
        <taxon>Lactuca</taxon>
    </lineage>
</organism>
<accession>A0A9R1WJ56</accession>
<protein>
    <submittedName>
        <fullName evidence="2">Uncharacterized protein</fullName>
    </submittedName>
</protein>
<evidence type="ECO:0000313" key="3">
    <source>
        <dbReference type="Proteomes" id="UP000235145"/>
    </source>
</evidence>
<gene>
    <name evidence="2" type="ORF">LSAT_V11C100012890</name>
</gene>
<name>A0A9R1WJ56_LACSA</name>
<dbReference type="CDD" id="cd00303">
    <property type="entry name" value="retropepsin_like"/>
    <property type="match status" value="1"/>
</dbReference>
<dbReference type="PANTHER" id="PTHR33067:SF35">
    <property type="entry name" value="ASPARTIC PEPTIDASE DDI1-TYPE DOMAIN-CONTAINING PROTEIN"/>
    <property type="match status" value="1"/>
</dbReference>
<dbReference type="Proteomes" id="UP000235145">
    <property type="component" value="Unassembled WGS sequence"/>
</dbReference>
<comment type="caution">
    <text evidence="2">The sequence shown here is derived from an EMBL/GenBank/DDBJ whole genome shotgun (WGS) entry which is preliminary data.</text>
</comment>
<dbReference type="Gene3D" id="2.40.70.10">
    <property type="entry name" value="Acid Proteases"/>
    <property type="match status" value="1"/>
</dbReference>
<feature type="compositionally biased region" description="Basic and acidic residues" evidence="1">
    <location>
        <begin position="182"/>
        <end position="191"/>
    </location>
</feature>
<feature type="compositionally biased region" description="Basic and acidic residues" evidence="1">
    <location>
        <begin position="202"/>
        <end position="224"/>
    </location>
</feature>
<dbReference type="AlphaFoldDB" id="A0A9R1WJ56"/>